<dbReference type="AlphaFoldDB" id="A0AA41G146"/>
<keyword evidence="3" id="KW-1185">Reference proteome</keyword>
<gene>
    <name evidence="2" type="ORF">KTS37_07355</name>
</gene>
<comment type="caution">
    <text evidence="2">The sequence shown here is derived from an EMBL/GenBank/DDBJ whole genome shotgun (WGS) entry which is preliminary data.</text>
</comment>
<reference evidence="2" key="1">
    <citation type="submission" date="2021-06" db="EMBL/GenBank/DDBJ databases">
        <title>New haloarchaea isolates fom saline soil.</title>
        <authorList>
            <person name="Duran-Viseras A."/>
            <person name="Sanchez-Porro C.S."/>
            <person name="Ventosa A."/>
        </authorList>
    </citation>
    <scope>NUCLEOTIDE SEQUENCE</scope>
    <source>
        <strain evidence="2">JCM 18369</strain>
    </source>
</reference>
<dbReference type="EMBL" id="JAHQXE010000002">
    <property type="protein sequence ID" value="MBV0901604.1"/>
    <property type="molecule type" value="Genomic_DNA"/>
</dbReference>
<keyword evidence="1" id="KW-0812">Transmembrane</keyword>
<proteinExistence type="predicted"/>
<keyword evidence="1" id="KW-0472">Membrane</keyword>
<protein>
    <submittedName>
        <fullName evidence="2">Uncharacterized protein</fullName>
    </submittedName>
</protein>
<accession>A0AA41G146</accession>
<dbReference type="RefSeq" id="WP_162412561.1">
    <property type="nucleotide sequence ID" value="NZ_JAHQXE010000002.1"/>
</dbReference>
<evidence type="ECO:0000256" key="1">
    <source>
        <dbReference type="SAM" id="Phobius"/>
    </source>
</evidence>
<name>A0AA41G146_9EURY</name>
<sequence length="52" mass="5138">MHVPSRVSLTAFAIAGVLAAIAIYNYASGVYGGAIVSSIGTVVATLLGTLAE</sequence>
<dbReference type="Proteomes" id="UP001166304">
    <property type="component" value="Unassembled WGS sequence"/>
</dbReference>
<organism evidence="2 3">
    <name type="scientific">Haloarcula salina</name>
    <dbReference type="NCBI Taxonomy" id="1429914"/>
    <lineage>
        <taxon>Archaea</taxon>
        <taxon>Methanobacteriati</taxon>
        <taxon>Methanobacteriota</taxon>
        <taxon>Stenosarchaea group</taxon>
        <taxon>Halobacteria</taxon>
        <taxon>Halobacteriales</taxon>
        <taxon>Haloarculaceae</taxon>
        <taxon>Haloarcula</taxon>
    </lineage>
</organism>
<feature type="transmembrane region" description="Helical" evidence="1">
    <location>
        <begin position="29"/>
        <end position="51"/>
    </location>
</feature>
<evidence type="ECO:0000313" key="3">
    <source>
        <dbReference type="Proteomes" id="UP001166304"/>
    </source>
</evidence>
<evidence type="ECO:0000313" key="2">
    <source>
        <dbReference type="EMBL" id="MBV0901604.1"/>
    </source>
</evidence>
<keyword evidence="1" id="KW-1133">Transmembrane helix</keyword>